<dbReference type="Gene3D" id="3.40.50.1820">
    <property type="entry name" value="alpha/beta hydrolase"/>
    <property type="match status" value="1"/>
</dbReference>
<dbReference type="RefSeq" id="WP_213125608.1">
    <property type="nucleotide sequence ID" value="NZ_JAGYPG010000002.1"/>
</dbReference>
<dbReference type="SUPFAM" id="SSF53474">
    <property type="entry name" value="alpha/beta-Hydrolases"/>
    <property type="match status" value="1"/>
</dbReference>
<dbReference type="Proteomes" id="UP000681414">
    <property type="component" value="Unassembled WGS sequence"/>
</dbReference>
<keyword evidence="2" id="KW-0378">Hydrolase</keyword>
<evidence type="ECO:0000313" key="2">
    <source>
        <dbReference type="EMBL" id="MBS4196477.1"/>
    </source>
</evidence>
<dbReference type="PANTHER" id="PTHR37017:SF10">
    <property type="entry name" value="AB HYDROLASE-1 DOMAIN-CONTAINING PROTEIN"/>
    <property type="match status" value="1"/>
</dbReference>
<dbReference type="Pfam" id="PF12697">
    <property type="entry name" value="Abhydrolase_6"/>
    <property type="match status" value="1"/>
</dbReference>
<dbReference type="InterPro" id="IPR052897">
    <property type="entry name" value="Sec-Metab_Biosynth_Hydrolase"/>
</dbReference>
<dbReference type="GO" id="GO:0016787">
    <property type="term" value="F:hydrolase activity"/>
    <property type="evidence" value="ECO:0007669"/>
    <property type="project" value="UniProtKB-KW"/>
</dbReference>
<dbReference type="PANTHER" id="PTHR37017">
    <property type="entry name" value="AB HYDROLASE-1 DOMAIN-CONTAINING PROTEIN-RELATED"/>
    <property type="match status" value="1"/>
</dbReference>
<feature type="domain" description="AB hydrolase-1" evidence="1">
    <location>
        <begin position="12"/>
        <end position="229"/>
    </location>
</feature>
<dbReference type="InterPro" id="IPR029058">
    <property type="entry name" value="AB_hydrolase_fold"/>
</dbReference>
<accession>A0A942TI06</accession>
<comment type="caution">
    <text evidence="2">The sequence shown here is derived from an EMBL/GenBank/DDBJ whole genome shotgun (WGS) entry which is preliminary data.</text>
</comment>
<dbReference type="InterPro" id="IPR000073">
    <property type="entry name" value="AB_hydrolase_1"/>
</dbReference>
<proteinExistence type="predicted"/>
<keyword evidence="3" id="KW-1185">Reference proteome</keyword>
<evidence type="ECO:0000313" key="3">
    <source>
        <dbReference type="Proteomes" id="UP000681414"/>
    </source>
</evidence>
<reference evidence="2 3" key="1">
    <citation type="submission" date="2021-05" db="EMBL/GenBank/DDBJ databases">
        <title>Novel Bacillus species.</title>
        <authorList>
            <person name="Liu G."/>
        </authorList>
    </citation>
    <scope>NUCLEOTIDE SEQUENCE [LARGE SCALE GENOMIC DNA]</scope>
    <source>
        <strain evidence="3">FJAT-49780</strain>
    </source>
</reference>
<dbReference type="EMBL" id="JAGYPG010000002">
    <property type="protein sequence ID" value="MBS4196477.1"/>
    <property type="molecule type" value="Genomic_DNA"/>
</dbReference>
<name>A0A942TI06_9BACI</name>
<evidence type="ECO:0000259" key="1">
    <source>
        <dbReference type="Pfam" id="PF12697"/>
    </source>
</evidence>
<organism evidence="2 3">
    <name type="scientific">Lederbergia citri</name>
    <dbReference type="NCBI Taxonomy" id="2833580"/>
    <lineage>
        <taxon>Bacteria</taxon>
        <taxon>Bacillati</taxon>
        <taxon>Bacillota</taxon>
        <taxon>Bacilli</taxon>
        <taxon>Bacillales</taxon>
        <taxon>Bacillaceae</taxon>
        <taxon>Lederbergia</taxon>
    </lineage>
</organism>
<sequence length="241" mass="26464">MNSKISSDYAPIILVPGFWLGEWAWDDVATALRSDGHNVKALTLPGLESADADRSVVNLSDHIDAICDAVRDAGKPVVLAVHSGAAVPGYAVSDRMPEQIAAMVYVDTFPSKGPVFSNFEGIEMPLPLWEELDEADIRGMSDEHRNLLKQRAIPEPGGAVREESVLENDKRLDVPSIVICTSHSSDEMKAFVKEGHSWLKELAELNDVTYIDLPTHHWPMWSRPGELASVIGDIAQRAKSK</sequence>
<gene>
    <name evidence="2" type="ORF">KHA97_15540</name>
</gene>
<protein>
    <submittedName>
        <fullName evidence="2">Alpha/beta hydrolase</fullName>
    </submittedName>
</protein>
<dbReference type="AlphaFoldDB" id="A0A942TI06"/>